<protein>
    <recommendedName>
        <fullName evidence="3">DUF427 domain-containing protein</fullName>
    </recommendedName>
</protein>
<dbReference type="Proteomes" id="UP001151760">
    <property type="component" value="Unassembled WGS sequence"/>
</dbReference>
<reference evidence="1" key="1">
    <citation type="journal article" date="2022" name="Int. J. Mol. Sci.">
        <title>Draft Genome of Tanacetum Coccineum: Genomic Comparison of Closely Related Tanacetum-Family Plants.</title>
        <authorList>
            <person name="Yamashiro T."/>
            <person name="Shiraishi A."/>
            <person name="Nakayama K."/>
            <person name="Satake H."/>
        </authorList>
    </citation>
    <scope>NUCLEOTIDE SEQUENCE</scope>
</reference>
<name>A0ABQ4XKR8_9ASTR</name>
<keyword evidence="2" id="KW-1185">Reference proteome</keyword>
<reference evidence="1" key="2">
    <citation type="submission" date="2022-01" db="EMBL/GenBank/DDBJ databases">
        <authorList>
            <person name="Yamashiro T."/>
            <person name="Shiraishi A."/>
            <person name="Satake H."/>
            <person name="Nakayama K."/>
        </authorList>
    </citation>
    <scope>NUCLEOTIDE SEQUENCE</scope>
</reference>
<comment type="caution">
    <text evidence="1">The sequence shown here is derived from an EMBL/GenBank/DDBJ whole genome shotgun (WGS) entry which is preliminary data.</text>
</comment>
<accession>A0ABQ4XKR8</accession>
<evidence type="ECO:0008006" key="3">
    <source>
        <dbReference type="Google" id="ProtNLM"/>
    </source>
</evidence>
<proteinExistence type="predicted"/>
<sequence>MKPLPSASGFWLFLKVCTKRSGVRILQEGKIPSATSAADVAATWASGTQSAGVALPRRLTWDPHADVAVDMSMGPHATWHHSGGQVRGSYLAGSDGRRFSTRRNLRGVTHYTEVTYDKAAICYVDPWIDRLIVKDFLLYTPSISYCSYHGPLELLNGGHEKCDMPATYTLPTTDVRGRKIFRYQSYL</sequence>
<organism evidence="1 2">
    <name type="scientific">Tanacetum coccineum</name>
    <dbReference type="NCBI Taxonomy" id="301880"/>
    <lineage>
        <taxon>Eukaryota</taxon>
        <taxon>Viridiplantae</taxon>
        <taxon>Streptophyta</taxon>
        <taxon>Embryophyta</taxon>
        <taxon>Tracheophyta</taxon>
        <taxon>Spermatophyta</taxon>
        <taxon>Magnoliopsida</taxon>
        <taxon>eudicotyledons</taxon>
        <taxon>Gunneridae</taxon>
        <taxon>Pentapetalae</taxon>
        <taxon>asterids</taxon>
        <taxon>campanulids</taxon>
        <taxon>Asterales</taxon>
        <taxon>Asteraceae</taxon>
        <taxon>Asteroideae</taxon>
        <taxon>Anthemideae</taxon>
        <taxon>Anthemidinae</taxon>
        <taxon>Tanacetum</taxon>
    </lineage>
</organism>
<evidence type="ECO:0000313" key="2">
    <source>
        <dbReference type="Proteomes" id="UP001151760"/>
    </source>
</evidence>
<gene>
    <name evidence="1" type="ORF">Tco_0680102</name>
</gene>
<evidence type="ECO:0000313" key="1">
    <source>
        <dbReference type="EMBL" id="GJS65538.1"/>
    </source>
</evidence>
<dbReference type="EMBL" id="BQNB010009585">
    <property type="protein sequence ID" value="GJS65538.1"/>
    <property type="molecule type" value="Genomic_DNA"/>
</dbReference>